<feature type="non-terminal residue" evidence="7">
    <location>
        <position position="1"/>
    </location>
</feature>
<proteinExistence type="predicted"/>
<dbReference type="STRING" id="9233.A0A087QGJ6"/>
<feature type="domain" description="ABC transmembrane type-1" evidence="6">
    <location>
        <begin position="1"/>
        <end position="211"/>
    </location>
</feature>
<feature type="transmembrane region" description="Helical" evidence="5">
    <location>
        <begin position="125"/>
        <end position="142"/>
    </location>
</feature>
<dbReference type="InterPro" id="IPR011527">
    <property type="entry name" value="ABC1_TM_dom"/>
</dbReference>
<dbReference type="InterPro" id="IPR039421">
    <property type="entry name" value="Type_1_exporter"/>
</dbReference>
<dbReference type="SUPFAM" id="SSF90123">
    <property type="entry name" value="ABC transporter transmembrane region"/>
    <property type="match status" value="1"/>
</dbReference>
<dbReference type="Gene3D" id="1.20.1560.10">
    <property type="entry name" value="ABC transporter type 1, transmembrane domain"/>
    <property type="match status" value="1"/>
</dbReference>
<dbReference type="Proteomes" id="UP000053286">
    <property type="component" value="Unassembled WGS sequence"/>
</dbReference>
<protein>
    <submittedName>
        <fullName evidence="7">Antigen peptide transporter 1</fullName>
    </submittedName>
</protein>
<evidence type="ECO:0000256" key="3">
    <source>
        <dbReference type="ARBA" id="ARBA00022989"/>
    </source>
</evidence>
<dbReference type="GO" id="GO:0016020">
    <property type="term" value="C:membrane"/>
    <property type="evidence" value="ECO:0007669"/>
    <property type="project" value="UniProtKB-SubCell"/>
</dbReference>
<evidence type="ECO:0000256" key="1">
    <source>
        <dbReference type="ARBA" id="ARBA00004141"/>
    </source>
</evidence>
<evidence type="ECO:0000259" key="6">
    <source>
        <dbReference type="PROSITE" id="PS50929"/>
    </source>
</evidence>
<dbReference type="Pfam" id="PF00664">
    <property type="entry name" value="ABC_membrane"/>
    <property type="match status" value="1"/>
</dbReference>
<dbReference type="GO" id="GO:0005524">
    <property type="term" value="F:ATP binding"/>
    <property type="evidence" value="ECO:0007669"/>
    <property type="project" value="InterPro"/>
</dbReference>
<dbReference type="PANTHER" id="PTHR43394:SF13">
    <property type="entry name" value="ANTIGEN PEPTIDE TRANSPORTER 1"/>
    <property type="match status" value="1"/>
</dbReference>
<keyword evidence="4 5" id="KW-0472">Membrane</keyword>
<sequence length="211" mass="22608">GEVAVPYFTGHITDCVAGESEVAAAWPMALLGLGSAVTEFTCDVTYAGTLSRALGHLQRRVFTAVLRQDVTSLRVTGTGAVMARVTGDVEATHAAVSEALSLLLWYLARGVCLLVTMAWLSPHLAFVTLLSLPVLLLLPRGVSKIEQRLSRQVREALAGATEVAVETFQAMATVRSFAHEAGVAERYHQRLRHVYRLEGKEAVPSAAPLSA</sequence>
<reference evidence="7 8" key="1">
    <citation type="submission" date="2014-04" db="EMBL/GenBank/DDBJ databases">
        <title>Genome evolution of avian class.</title>
        <authorList>
            <person name="Zhang G."/>
            <person name="Li C."/>
        </authorList>
    </citation>
    <scope>NUCLEOTIDE SEQUENCE [LARGE SCALE GENOMIC DNA]</scope>
    <source>
        <strain evidence="7">BGI_AS27</strain>
    </source>
</reference>
<keyword evidence="3 5" id="KW-1133">Transmembrane helix</keyword>
<evidence type="ECO:0000256" key="4">
    <source>
        <dbReference type="ARBA" id="ARBA00023136"/>
    </source>
</evidence>
<evidence type="ECO:0000256" key="5">
    <source>
        <dbReference type="SAM" id="Phobius"/>
    </source>
</evidence>
<dbReference type="EMBL" id="KL225551">
    <property type="protein sequence ID" value="KFM00350.1"/>
    <property type="molecule type" value="Genomic_DNA"/>
</dbReference>
<name>A0A087QGJ6_APTFO</name>
<evidence type="ECO:0000256" key="2">
    <source>
        <dbReference type="ARBA" id="ARBA00022692"/>
    </source>
</evidence>
<accession>A0A087QGJ6</accession>
<dbReference type="PANTHER" id="PTHR43394">
    <property type="entry name" value="ATP-DEPENDENT PERMEASE MDL1, MITOCHONDRIAL"/>
    <property type="match status" value="1"/>
</dbReference>
<comment type="subcellular location">
    <subcellularLocation>
        <location evidence="1">Membrane</location>
        <topology evidence="1">Multi-pass membrane protein</topology>
    </subcellularLocation>
</comment>
<dbReference type="AlphaFoldDB" id="A0A087QGJ6"/>
<feature type="non-terminal residue" evidence="7">
    <location>
        <position position="211"/>
    </location>
</feature>
<dbReference type="InterPro" id="IPR036640">
    <property type="entry name" value="ABC1_TM_sf"/>
</dbReference>
<dbReference type="GO" id="GO:0015421">
    <property type="term" value="F:ABC-type oligopeptide transporter activity"/>
    <property type="evidence" value="ECO:0007669"/>
    <property type="project" value="TreeGrafter"/>
</dbReference>
<evidence type="ECO:0000313" key="8">
    <source>
        <dbReference type="Proteomes" id="UP000053286"/>
    </source>
</evidence>
<keyword evidence="2 5" id="KW-0812">Transmembrane</keyword>
<dbReference type="PROSITE" id="PS50929">
    <property type="entry name" value="ABC_TM1F"/>
    <property type="match status" value="1"/>
</dbReference>
<gene>
    <name evidence="7" type="ORF">AS27_10950</name>
</gene>
<evidence type="ECO:0000313" key="7">
    <source>
        <dbReference type="EMBL" id="KFM00350.1"/>
    </source>
</evidence>
<organism evidence="7 8">
    <name type="scientific">Aptenodytes forsteri</name>
    <name type="common">Emperor penguin</name>
    <dbReference type="NCBI Taxonomy" id="9233"/>
    <lineage>
        <taxon>Eukaryota</taxon>
        <taxon>Metazoa</taxon>
        <taxon>Chordata</taxon>
        <taxon>Craniata</taxon>
        <taxon>Vertebrata</taxon>
        <taxon>Euteleostomi</taxon>
        <taxon>Archelosauria</taxon>
        <taxon>Archosauria</taxon>
        <taxon>Dinosauria</taxon>
        <taxon>Saurischia</taxon>
        <taxon>Theropoda</taxon>
        <taxon>Coelurosauria</taxon>
        <taxon>Aves</taxon>
        <taxon>Neognathae</taxon>
        <taxon>Neoaves</taxon>
        <taxon>Aequornithes</taxon>
        <taxon>Sphenisciformes</taxon>
        <taxon>Spheniscidae</taxon>
        <taxon>Aptenodytes</taxon>
    </lineage>
</organism>
<keyword evidence="8" id="KW-1185">Reference proteome</keyword>